<name>A0A6G1GIB5_9PEZI</name>
<dbReference type="RefSeq" id="XP_033539272.1">
    <property type="nucleotide sequence ID" value="XM_033674734.1"/>
</dbReference>
<reference evidence="4" key="3">
    <citation type="submission" date="2025-04" db="UniProtKB">
        <authorList>
            <consortium name="RefSeq"/>
        </authorList>
    </citation>
    <scope>IDENTIFICATION</scope>
    <source>
        <strain evidence="4">CBS 781.70</strain>
    </source>
</reference>
<reference evidence="4" key="2">
    <citation type="submission" date="2020-04" db="EMBL/GenBank/DDBJ databases">
        <authorList>
            <consortium name="NCBI Genome Project"/>
        </authorList>
    </citation>
    <scope>NUCLEOTIDE SEQUENCE</scope>
    <source>
        <strain evidence="4">CBS 781.70</strain>
    </source>
</reference>
<evidence type="ECO:0008006" key="5">
    <source>
        <dbReference type="Google" id="ProtNLM"/>
    </source>
</evidence>
<gene>
    <name evidence="2 4" type="ORF">P152DRAFT_25556</name>
</gene>
<dbReference type="GeneID" id="54415304"/>
<evidence type="ECO:0000313" key="2">
    <source>
        <dbReference type="EMBL" id="KAF1817641.1"/>
    </source>
</evidence>
<evidence type="ECO:0000313" key="4">
    <source>
        <dbReference type="RefSeq" id="XP_033539272.1"/>
    </source>
</evidence>
<feature type="chain" id="PRO_5044632147" description="Secreted protein" evidence="1">
    <location>
        <begin position="17"/>
        <end position="126"/>
    </location>
</feature>
<organism evidence="2">
    <name type="scientific">Eremomyces bilateralis CBS 781.70</name>
    <dbReference type="NCBI Taxonomy" id="1392243"/>
    <lineage>
        <taxon>Eukaryota</taxon>
        <taxon>Fungi</taxon>
        <taxon>Dikarya</taxon>
        <taxon>Ascomycota</taxon>
        <taxon>Pezizomycotina</taxon>
        <taxon>Dothideomycetes</taxon>
        <taxon>Dothideomycetes incertae sedis</taxon>
        <taxon>Eremomycetales</taxon>
        <taxon>Eremomycetaceae</taxon>
        <taxon>Eremomyces</taxon>
    </lineage>
</organism>
<feature type="signal peptide" evidence="1">
    <location>
        <begin position="1"/>
        <end position="16"/>
    </location>
</feature>
<dbReference type="AlphaFoldDB" id="A0A6G1GIB5"/>
<dbReference type="Proteomes" id="UP000504638">
    <property type="component" value="Unplaced"/>
</dbReference>
<keyword evidence="3" id="KW-1185">Reference proteome</keyword>
<reference evidence="2 4" key="1">
    <citation type="submission" date="2020-01" db="EMBL/GenBank/DDBJ databases">
        <authorList>
            <consortium name="DOE Joint Genome Institute"/>
            <person name="Haridas S."/>
            <person name="Albert R."/>
            <person name="Binder M."/>
            <person name="Bloem J."/>
            <person name="Labutti K."/>
            <person name="Salamov A."/>
            <person name="Andreopoulos B."/>
            <person name="Baker S.E."/>
            <person name="Barry K."/>
            <person name="Bills G."/>
            <person name="Bluhm B.H."/>
            <person name="Cannon C."/>
            <person name="Castanera R."/>
            <person name="Culley D.E."/>
            <person name="Daum C."/>
            <person name="Ezra D."/>
            <person name="Gonzalez J.B."/>
            <person name="Henrissat B."/>
            <person name="Kuo A."/>
            <person name="Liang C."/>
            <person name="Lipzen A."/>
            <person name="Lutzoni F."/>
            <person name="Magnuson J."/>
            <person name="Mondo S."/>
            <person name="Nolan M."/>
            <person name="Ohm R."/>
            <person name="Pangilinan J."/>
            <person name="Park H.-J."/>
            <person name="Ramirez L."/>
            <person name="Alfaro M."/>
            <person name="Sun H."/>
            <person name="Tritt A."/>
            <person name="Yoshinaga Y."/>
            <person name="Zwiers L.-H."/>
            <person name="Turgeon B.G."/>
            <person name="Goodwin S.B."/>
            <person name="Spatafora J.W."/>
            <person name="Crous P.W."/>
            <person name="Grigoriev I.V."/>
        </authorList>
    </citation>
    <scope>NUCLEOTIDE SEQUENCE</scope>
    <source>
        <strain evidence="2 4">CBS 781.70</strain>
    </source>
</reference>
<accession>A0A6G1GIB5</accession>
<evidence type="ECO:0000313" key="3">
    <source>
        <dbReference type="Proteomes" id="UP000504638"/>
    </source>
</evidence>
<dbReference type="EMBL" id="ML975149">
    <property type="protein sequence ID" value="KAF1817641.1"/>
    <property type="molecule type" value="Genomic_DNA"/>
</dbReference>
<sequence>MYIFLFLSLSAATSHLQSPHSSKSLEILRNVASHQLRVLQETMQFSFRVFISIRKESAHWLYRYSRTTLEPEVLWCHVRRRPILSAVSTYSIIFRSLFLNNNEKVNDESSNRTRMKSILVSQNCFV</sequence>
<protein>
    <recommendedName>
        <fullName evidence="5">Secreted protein</fullName>
    </recommendedName>
</protein>
<evidence type="ECO:0000256" key="1">
    <source>
        <dbReference type="SAM" id="SignalP"/>
    </source>
</evidence>
<keyword evidence="1" id="KW-0732">Signal</keyword>
<proteinExistence type="predicted"/>